<dbReference type="SUPFAM" id="SSF48452">
    <property type="entry name" value="TPR-like"/>
    <property type="match status" value="1"/>
</dbReference>
<keyword evidence="1" id="KW-0732">Signal</keyword>
<dbReference type="Pfam" id="PF04575">
    <property type="entry name" value="SlipAM"/>
    <property type="match status" value="1"/>
</dbReference>
<dbReference type="InterPro" id="IPR011990">
    <property type="entry name" value="TPR-like_helical_dom_sf"/>
</dbReference>
<reference evidence="3 4" key="1">
    <citation type="submission" date="2018-08" db="EMBL/GenBank/DDBJ databases">
        <title>Genomic Encyclopedia of Type Strains, Phase IV (KMG-IV): sequencing the most valuable type-strain genomes for metagenomic binning, comparative biology and taxonomic classification.</title>
        <authorList>
            <person name="Goeker M."/>
        </authorList>
    </citation>
    <scope>NUCLEOTIDE SEQUENCE [LARGE SCALE GENOMIC DNA]</scope>
    <source>
        <strain evidence="3 4">DSM 25527</strain>
    </source>
</reference>
<feature type="signal peptide" evidence="1">
    <location>
        <begin position="1"/>
        <end position="23"/>
    </location>
</feature>
<feature type="chain" id="PRO_5017377085" evidence="1">
    <location>
        <begin position="24"/>
        <end position="452"/>
    </location>
</feature>
<evidence type="ECO:0000259" key="2">
    <source>
        <dbReference type="Pfam" id="PF04575"/>
    </source>
</evidence>
<evidence type="ECO:0000256" key="1">
    <source>
        <dbReference type="SAM" id="SignalP"/>
    </source>
</evidence>
<dbReference type="Gene3D" id="1.25.40.10">
    <property type="entry name" value="Tetratricopeptide repeat domain"/>
    <property type="match status" value="1"/>
</dbReference>
<dbReference type="AlphaFoldDB" id="A0A397NK87"/>
<feature type="domain" description="Surface lipoprotein assembly modifier C-terminal" evidence="2">
    <location>
        <begin position="161"/>
        <end position="452"/>
    </location>
</feature>
<comment type="caution">
    <text evidence="3">The sequence shown here is derived from an EMBL/GenBank/DDBJ whole genome shotgun (WGS) entry which is preliminary data.</text>
</comment>
<name>A0A397NK87_9SPHN</name>
<dbReference type="OrthoDB" id="6116449at2"/>
<sequence length="452" mass="48856">MWGRAAAVAAALMAAVVATPAVAQATPDCDDGTCRIQLTPQQLQAAAERLVSARRFDEAAPLVAALRQAPGFAMQSRFLTGYIAAETGHPDQAAAQYRAILTDDPGQTGVRLALAKAMLALHKPGAADRQFKIAEQDQDLPPEVLRTIRTVRDTIRAQRPWQVDVSVGLAPDTNINNATSLDTIRVNLGDNSIPLTLDERARAKSGIGQTAQVSARMRLPAADRLSILADLDGNGTNYGGKDFDDYVVQLAAGADYALTSKTHASLEAVGAHRWYGGDAVSRQIGARVGLQTTLTPSRRVGVQLDLRRTTALFDARYSGWQGGLYVTYEQAVSPTLLVSMGPFVRRDWLSDNTFSNIETGANVGIGGAMPLGINFGLRAGASRAVYDAPFVFFDAAPRRDWRLVARATLGNRKIRVLGLSPQIGFSWTRIESTIGFYDATRSRFEFTLARYF</sequence>
<evidence type="ECO:0000313" key="3">
    <source>
        <dbReference type="EMBL" id="RIA36768.1"/>
    </source>
</evidence>
<accession>A0A397NK87</accession>
<dbReference type="EMBL" id="QXDC01000005">
    <property type="protein sequence ID" value="RIA36768.1"/>
    <property type="molecule type" value="Genomic_DNA"/>
</dbReference>
<dbReference type="RefSeq" id="WP_119037472.1">
    <property type="nucleotide sequence ID" value="NZ_QXDC01000005.1"/>
</dbReference>
<gene>
    <name evidence="3" type="ORF">DFR49_4056</name>
</gene>
<keyword evidence="4" id="KW-1185">Reference proteome</keyword>
<evidence type="ECO:0000313" key="4">
    <source>
        <dbReference type="Proteomes" id="UP000266568"/>
    </source>
</evidence>
<dbReference type="Proteomes" id="UP000266568">
    <property type="component" value="Unassembled WGS sequence"/>
</dbReference>
<protein>
    <submittedName>
        <fullName evidence="3">Uncharacterized protein DUF560</fullName>
    </submittedName>
</protein>
<organism evidence="3 4">
    <name type="scientific">Hephaestia caeni</name>
    <dbReference type="NCBI Taxonomy" id="645617"/>
    <lineage>
        <taxon>Bacteria</taxon>
        <taxon>Pseudomonadati</taxon>
        <taxon>Pseudomonadota</taxon>
        <taxon>Alphaproteobacteria</taxon>
        <taxon>Sphingomonadales</taxon>
        <taxon>Sphingomonadaceae</taxon>
        <taxon>Hephaestia</taxon>
    </lineage>
</organism>
<proteinExistence type="predicted"/>
<dbReference type="InterPro" id="IPR007655">
    <property type="entry name" value="Slam_C"/>
</dbReference>